<gene>
    <name evidence="6" type="ORF">A8F95_08550</name>
</gene>
<dbReference type="SUPFAM" id="SSF54001">
    <property type="entry name" value="Cysteine proteinases"/>
    <property type="match status" value="1"/>
</dbReference>
<dbReference type="InterPro" id="IPR036908">
    <property type="entry name" value="RlpA-like_sf"/>
</dbReference>
<comment type="caution">
    <text evidence="6">The sequence shown here is derived from an EMBL/GenBank/DDBJ whole genome shotgun (WGS) entry which is preliminary data.</text>
</comment>
<dbReference type="Pfam" id="PF24032">
    <property type="entry name" value="YQBQ"/>
    <property type="match status" value="1"/>
</dbReference>
<organism evidence="6 7">
    <name type="scientific">Pseudobacillus wudalianchiensis</name>
    <dbReference type="NCBI Taxonomy" id="1743143"/>
    <lineage>
        <taxon>Bacteria</taxon>
        <taxon>Bacillati</taxon>
        <taxon>Bacillota</taxon>
        <taxon>Bacilli</taxon>
        <taxon>Bacillales</taxon>
        <taxon>Bacillaceae</taxon>
        <taxon>Pseudobacillus</taxon>
    </lineage>
</organism>
<dbReference type="GO" id="GO:0008234">
    <property type="term" value="F:cysteine-type peptidase activity"/>
    <property type="evidence" value="ECO:0007669"/>
    <property type="project" value="UniProtKB-KW"/>
</dbReference>
<accession>A0A1B9ATT6</accession>
<evidence type="ECO:0000313" key="6">
    <source>
        <dbReference type="EMBL" id="OCA87287.1"/>
    </source>
</evidence>
<dbReference type="InterPro" id="IPR059180">
    <property type="entry name" value="3D_YorM"/>
</dbReference>
<dbReference type="InterPro" id="IPR010611">
    <property type="entry name" value="3D_dom"/>
</dbReference>
<name>A0A1B9ATT6_9BACI</name>
<keyword evidence="2" id="KW-0645">Protease</keyword>
<dbReference type="InterPro" id="IPR051202">
    <property type="entry name" value="Peptidase_C40"/>
</dbReference>
<dbReference type="GO" id="GO:0019867">
    <property type="term" value="C:outer membrane"/>
    <property type="evidence" value="ECO:0007669"/>
    <property type="project" value="InterPro"/>
</dbReference>
<dbReference type="PANTHER" id="PTHR47053:SF1">
    <property type="entry name" value="MUREIN DD-ENDOPEPTIDASE MEPH-RELATED"/>
    <property type="match status" value="1"/>
</dbReference>
<dbReference type="Pfam" id="PF06725">
    <property type="entry name" value="3D"/>
    <property type="match status" value="1"/>
</dbReference>
<dbReference type="Proteomes" id="UP000092578">
    <property type="component" value="Unassembled WGS sequence"/>
</dbReference>
<dbReference type="Gene3D" id="3.90.1720.10">
    <property type="entry name" value="endopeptidase domain like (from Nostoc punctiforme)"/>
    <property type="match status" value="1"/>
</dbReference>
<evidence type="ECO:0000259" key="5">
    <source>
        <dbReference type="PROSITE" id="PS51935"/>
    </source>
</evidence>
<evidence type="ECO:0000256" key="2">
    <source>
        <dbReference type="ARBA" id="ARBA00022670"/>
    </source>
</evidence>
<sequence length="647" mass="71986">MATKIERVKEVYTEADRPKLRFYYFDKDYRYHISEMVTSHDFGGDIDAAAETFDITVHNRAKERRQIDFKCGRMVKVMIYKDGREAELYRGVIVTTQIDGEGRETIRTHDYNGYLAKNYLTHVFERQRADQVIAFLAKKAGVKTGKLVNTGYVFDNLTFIRKTLWEIVQTVLTETFLRTGKRYKVTDEKGFLTLKEVTLSADRKIIKRGENLLSSSREISIEETKTQVILSAGNELTGPKAVFTDHVAKAEYGLMTFADHDDEETSSSALQQKAKVLLKKLSVASDHITVEAMADYYVRAGTVIEVYDSLTGASDYYYVTAHSHTGNNGYGTMSLELSKVYEPEFVRYDDPTKDEGGGGAADLSKKLPNVSYTAGYVATAYAWKLGGINGNKQKNGITASGTTVREDRTIAVDPKLIPYGSIVAIYVPSMERYSGIYLAEDTGGAIKGKRIDIAVDPDQAMAFGRRDVQVAVLEQGKGKADARTKANNWNSVSAKWKKKFDALQEEEDKLDKRLGKVSDKREAVVRMALSYVGKLTYKWNGKNIPSGRGDCSGFSHHIFLKAAGVNIGHGTVSQITKGKKITKSAAQPGDLVFFKGTIKERGKNAVSHVGIVTRKGYCVSLASSGCKEHSYSNGYWGKHFMQINSLL</sequence>
<keyword evidence="7" id="KW-1185">Reference proteome</keyword>
<dbReference type="GO" id="GO:0006508">
    <property type="term" value="P:proteolysis"/>
    <property type="evidence" value="ECO:0007669"/>
    <property type="project" value="UniProtKB-KW"/>
</dbReference>
<dbReference type="AlphaFoldDB" id="A0A1B9ATT6"/>
<evidence type="ECO:0000313" key="7">
    <source>
        <dbReference type="Proteomes" id="UP000092578"/>
    </source>
</evidence>
<evidence type="ECO:0000256" key="4">
    <source>
        <dbReference type="ARBA" id="ARBA00022807"/>
    </source>
</evidence>
<protein>
    <recommendedName>
        <fullName evidence="5">NlpC/P60 domain-containing protein</fullName>
    </recommendedName>
</protein>
<proteinExistence type="inferred from homology"/>
<evidence type="ECO:0000256" key="3">
    <source>
        <dbReference type="ARBA" id="ARBA00022801"/>
    </source>
</evidence>
<dbReference type="GO" id="GO:0009254">
    <property type="term" value="P:peptidoglycan turnover"/>
    <property type="evidence" value="ECO:0007669"/>
    <property type="project" value="InterPro"/>
</dbReference>
<dbReference type="PANTHER" id="PTHR47053">
    <property type="entry name" value="MUREIN DD-ENDOPEPTIDASE MEPH-RELATED"/>
    <property type="match status" value="1"/>
</dbReference>
<dbReference type="InterPro" id="IPR038765">
    <property type="entry name" value="Papain-like_cys_pep_sf"/>
</dbReference>
<keyword evidence="4" id="KW-0788">Thiol protease</keyword>
<evidence type="ECO:0000256" key="1">
    <source>
        <dbReference type="ARBA" id="ARBA00007074"/>
    </source>
</evidence>
<dbReference type="GO" id="GO:0004553">
    <property type="term" value="F:hydrolase activity, hydrolyzing O-glycosyl compounds"/>
    <property type="evidence" value="ECO:0007669"/>
    <property type="project" value="InterPro"/>
</dbReference>
<dbReference type="RefSeq" id="WP_065410734.1">
    <property type="nucleotide sequence ID" value="NZ_MAYT01000023.1"/>
</dbReference>
<keyword evidence="3" id="KW-0378">Hydrolase</keyword>
<dbReference type="EMBL" id="MAYT01000023">
    <property type="protein sequence ID" value="OCA87287.1"/>
    <property type="molecule type" value="Genomic_DNA"/>
</dbReference>
<dbReference type="InterPro" id="IPR000064">
    <property type="entry name" value="NLP_P60_dom"/>
</dbReference>
<dbReference type="Gene3D" id="2.40.40.10">
    <property type="entry name" value="RlpA-like domain"/>
    <property type="match status" value="1"/>
</dbReference>
<feature type="domain" description="NlpC/P60" evidence="5">
    <location>
        <begin position="518"/>
        <end position="647"/>
    </location>
</feature>
<reference evidence="7" key="1">
    <citation type="submission" date="2016-05" db="EMBL/GenBank/DDBJ databases">
        <authorList>
            <person name="Liu B."/>
            <person name="Wang J."/>
            <person name="Zhu Y."/>
            <person name="Liu G."/>
            <person name="Chen Q."/>
            <person name="Chen Z."/>
            <person name="Lan J."/>
            <person name="Che J."/>
            <person name="Ge C."/>
            <person name="Shi H."/>
            <person name="Pan Z."/>
            <person name="Liu X."/>
        </authorList>
    </citation>
    <scope>NUCLEOTIDE SEQUENCE [LARGE SCALE GENOMIC DNA]</scope>
    <source>
        <strain evidence="7">FJAT-27215</strain>
    </source>
</reference>
<dbReference type="Pfam" id="PF00877">
    <property type="entry name" value="NLPC_P60"/>
    <property type="match status" value="1"/>
</dbReference>
<dbReference type="SUPFAM" id="SSF50685">
    <property type="entry name" value="Barwin-like endoglucanases"/>
    <property type="match status" value="1"/>
</dbReference>
<comment type="similarity">
    <text evidence="1">Belongs to the peptidase C40 family.</text>
</comment>
<dbReference type="CDD" id="cd14667">
    <property type="entry name" value="3D_containing_proteins"/>
    <property type="match status" value="1"/>
</dbReference>
<dbReference type="InterPro" id="IPR056937">
    <property type="entry name" value="YqbQ/XkdQ"/>
</dbReference>
<dbReference type="PROSITE" id="PS51935">
    <property type="entry name" value="NLPC_P60"/>
    <property type="match status" value="1"/>
</dbReference>